<dbReference type="Proteomes" id="UP000222542">
    <property type="component" value="Unassembled WGS sequence"/>
</dbReference>
<protein>
    <submittedName>
        <fullName evidence="2">Uncharacterized protein</fullName>
    </submittedName>
</protein>
<name>A0A2G2ZNA7_CAPAN</name>
<feature type="region of interest" description="Disordered" evidence="1">
    <location>
        <begin position="114"/>
        <end position="134"/>
    </location>
</feature>
<dbReference type="Gramene" id="PHT83476">
    <property type="protein sequence ID" value="PHT83476"/>
    <property type="gene ID" value="T459_11919"/>
</dbReference>
<keyword evidence="3" id="KW-1185">Reference proteome</keyword>
<feature type="compositionally biased region" description="Basic and acidic residues" evidence="1">
    <location>
        <begin position="122"/>
        <end position="134"/>
    </location>
</feature>
<gene>
    <name evidence="2" type="ORF">T459_11919</name>
</gene>
<organism evidence="2 3">
    <name type="scientific">Capsicum annuum</name>
    <name type="common">Capsicum pepper</name>
    <dbReference type="NCBI Taxonomy" id="4072"/>
    <lineage>
        <taxon>Eukaryota</taxon>
        <taxon>Viridiplantae</taxon>
        <taxon>Streptophyta</taxon>
        <taxon>Embryophyta</taxon>
        <taxon>Tracheophyta</taxon>
        <taxon>Spermatophyta</taxon>
        <taxon>Magnoliopsida</taxon>
        <taxon>eudicotyledons</taxon>
        <taxon>Gunneridae</taxon>
        <taxon>Pentapetalae</taxon>
        <taxon>asterids</taxon>
        <taxon>lamiids</taxon>
        <taxon>Solanales</taxon>
        <taxon>Solanaceae</taxon>
        <taxon>Solanoideae</taxon>
        <taxon>Capsiceae</taxon>
        <taxon>Capsicum</taxon>
    </lineage>
</organism>
<proteinExistence type="predicted"/>
<evidence type="ECO:0000313" key="3">
    <source>
        <dbReference type="Proteomes" id="UP000222542"/>
    </source>
</evidence>
<reference evidence="2 3" key="1">
    <citation type="journal article" date="2014" name="Nat. Genet.">
        <title>Genome sequence of the hot pepper provides insights into the evolution of pungency in Capsicum species.</title>
        <authorList>
            <person name="Kim S."/>
            <person name="Park M."/>
            <person name="Yeom S.I."/>
            <person name="Kim Y.M."/>
            <person name="Lee J.M."/>
            <person name="Lee H.A."/>
            <person name="Seo E."/>
            <person name="Choi J."/>
            <person name="Cheong K."/>
            <person name="Kim K.T."/>
            <person name="Jung K."/>
            <person name="Lee G.W."/>
            <person name="Oh S.K."/>
            <person name="Bae C."/>
            <person name="Kim S.B."/>
            <person name="Lee H.Y."/>
            <person name="Kim S.Y."/>
            <person name="Kim M.S."/>
            <person name="Kang B.C."/>
            <person name="Jo Y.D."/>
            <person name="Yang H.B."/>
            <person name="Jeong H.J."/>
            <person name="Kang W.H."/>
            <person name="Kwon J.K."/>
            <person name="Shin C."/>
            <person name="Lim J.Y."/>
            <person name="Park J.H."/>
            <person name="Huh J.H."/>
            <person name="Kim J.S."/>
            <person name="Kim B.D."/>
            <person name="Cohen O."/>
            <person name="Paran I."/>
            <person name="Suh M.C."/>
            <person name="Lee S.B."/>
            <person name="Kim Y.K."/>
            <person name="Shin Y."/>
            <person name="Noh S.J."/>
            <person name="Park J."/>
            <person name="Seo Y.S."/>
            <person name="Kwon S.Y."/>
            <person name="Kim H.A."/>
            <person name="Park J.M."/>
            <person name="Kim H.J."/>
            <person name="Choi S.B."/>
            <person name="Bosland P.W."/>
            <person name="Reeves G."/>
            <person name="Jo S.H."/>
            <person name="Lee B.W."/>
            <person name="Cho H.T."/>
            <person name="Choi H.S."/>
            <person name="Lee M.S."/>
            <person name="Yu Y."/>
            <person name="Do Choi Y."/>
            <person name="Park B.S."/>
            <person name="van Deynze A."/>
            <person name="Ashrafi H."/>
            <person name="Hill T."/>
            <person name="Kim W.T."/>
            <person name="Pai H.S."/>
            <person name="Ahn H.K."/>
            <person name="Yeam I."/>
            <person name="Giovannoni J.J."/>
            <person name="Rose J.K."/>
            <person name="Sorensen I."/>
            <person name="Lee S.J."/>
            <person name="Kim R.W."/>
            <person name="Choi I.Y."/>
            <person name="Choi B.S."/>
            <person name="Lim J.S."/>
            <person name="Lee Y.H."/>
            <person name="Choi D."/>
        </authorList>
    </citation>
    <scope>NUCLEOTIDE SEQUENCE [LARGE SCALE GENOMIC DNA]</scope>
    <source>
        <strain evidence="3">cv. CM334</strain>
    </source>
</reference>
<sequence length="228" mass="25739">MNIKKWPTFEDCEEIFGKDKETKEFAEAWLDATKKIQKSQTPQLCDDMSLRFLIDVDDEEKDNAYHSSKVGTGEAENADGHSAFTTAEDATETSLFSRAENATGLSVFIGGENATGASTETSKNENFESRQTHKQGEYAKRLDKNNFTIIVVCIESIVNLKTTIDATMEIQGMAKPKPHPNVSCMYDMTDTPSRMPQYMPKYHQWKNALFFLALWAFFVQGNSPWSSN</sequence>
<dbReference type="AlphaFoldDB" id="A0A2G2ZNA7"/>
<accession>A0A2G2ZNA7</accession>
<evidence type="ECO:0000313" key="2">
    <source>
        <dbReference type="EMBL" id="PHT83476.1"/>
    </source>
</evidence>
<evidence type="ECO:0000256" key="1">
    <source>
        <dbReference type="SAM" id="MobiDB-lite"/>
    </source>
</evidence>
<dbReference type="EMBL" id="AYRZ02000004">
    <property type="protein sequence ID" value="PHT83476.1"/>
    <property type="molecule type" value="Genomic_DNA"/>
</dbReference>
<reference evidence="2 3" key="2">
    <citation type="journal article" date="2017" name="Genome Biol.">
        <title>New reference genome sequences of hot pepper reveal the massive evolution of plant disease-resistance genes by retroduplication.</title>
        <authorList>
            <person name="Kim S."/>
            <person name="Park J."/>
            <person name="Yeom S.I."/>
            <person name="Kim Y.M."/>
            <person name="Seo E."/>
            <person name="Kim K.T."/>
            <person name="Kim M.S."/>
            <person name="Lee J.M."/>
            <person name="Cheong K."/>
            <person name="Shin H.S."/>
            <person name="Kim S.B."/>
            <person name="Han K."/>
            <person name="Lee J."/>
            <person name="Park M."/>
            <person name="Lee H.A."/>
            <person name="Lee H.Y."/>
            <person name="Lee Y."/>
            <person name="Oh S."/>
            <person name="Lee J.H."/>
            <person name="Choi E."/>
            <person name="Choi E."/>
            <person name="Lee S.E."/>
            <person name="Jeon J."/>
            <person name="Kim H."/>
            <person name="Choi G."/>
            <person name="Song H."/>
            <person name="Lee J."/>
            <person name="Lee S.C."/>
            <person name="Kwon J.K."/>
            <person name="Lee H.Y."/>
            <person name="Koo N."/>
            <person name="Hong Y."/>
            <person name="Kim R.W."/>
            <person name="Kang W.H."/>
            <person name="Huh J.H."/>
            <person name="Kang B.C."/>
            <person name="Yang T.J."/>
            <person name="Lee Y.H."/>
            <person name="Bennetzen J.L."/>
            <person name="Choi D."/>
        </authorList>
    </citation>
    <scope>NUCLEOTIDE SEQUENCE [LARGE SCALE GENOMIC DNA]</scope>
    <source>
        <strain evidence="3">cv. CM334</strain>
    </source>
</reference>
<comment type="caution">
    <text evidence="2">The sequence shown here is derived from an EMBL/GenBank/DDBJ whole genome shotgun (WGS) entry which is preliminary data.</text>
</comment>